<gene>
    <name evidence="1" type="ORF">FQN60_011365</name>
</gene>
<evidence type="ECO:0000313" key="1">
    <source>
        <dbReference type="EMBL" id="KAA8596074.1"/>
    </source>
</evidence>
<keyword evidence="2" id="KW-1185">Reference proteome</keyword>
<accession>A0A5J5DRL8</accession>
<comment type="caution">
    <text evidence="1">The sequence shown here is derived from an EMBL/GenBank/DDBJ whole genome shotgun (WGS) entry which is preliminary data.</text>
</comment>
<name>A0A5J5DRL8_9PERO</name>
<protein>
    <recommendedName>
        <fullName evidence="3">REC114 meiotic recombination protein</fullName>
    </recommendedName>
</protein>
<dbReference type="EMBL" id="VOFY01000001">
    <property type="protein sequence ID" value="KAA8596074.1"/>
    <property type="molecule type" value="Genomic_DNA"/>
</dbReference>
<sequence length="264" mass="29372">TGVCLRRAQTLDATSLLTLASLFAPQALVSHKHIKKELANLLEMATSQAWRLKRYGRFVPGSTVEKTWKIFEASSDKPEIVLTIMESGFVLVMQGQESLDTIPLLNGSDLLKVHQKSDNLMFRFSVKGESRMMRMQFDGRSREEAIKECSTAVEKLMKYMPVTNQEDAPLPPNQSPAEVSAAVIQTWRGKAVGVGPEVVQGSLSIKHLSQHMLGETALTLPQAYRHLSLAQGDLEPILRICLLDPSFPAYVEKVEGELKKLLQE</sequence>
<dbReference type="AlphaFoldDB" id="A0A5J5DRL8"/>
<reference evidence="1 2" key="1">
    <citation type="submission" date="2019-08" db="EMBL/GenBank/DDBJ databases">
        <title>A chromosome-level genome assembly, high-density linkage maps, and genome scans reveal the genomic architecture of hybrid incompatibilities underlying speciation via character displacement in darters (Percidae: Etheostominae).</title>
        <authorList>
            <person name="Moran R.L."/>
            <person name="Catchen J.M."/>
            <person name="Fuller R.C."/>
        </authorList>
    </citation>
    <scope>NUCLEOTIDE SEQUENCE [LARGE SCALE GENOMIC DNA]</scope>
    <source>
        <strain evidence="1">EspeVRDwgs_2016</strain>
        <tissue evidence="1">Muscle</tissue>
    </source>
</reference>
<feature type="non-terminal residue" evidence="1">
    <location>
        <position position="1"/>
    </location>
</feature>
<proteinExistence type="predicted"/>
<dbReference type="Proteomes" id="UP000327493">
    <property type="component" value="Chromosome 1"/>
</dbReference>
<dbReference type="PANTHER" id="PTHR34921">
    <property type="entry name" value="MEIOTIC RECOMBINATION PROTEIN REC114"/>
    <property type="match status" value="1"/>
</dbReference>
<dbReference type="Pfam" id="PF15165">
    <property type="entry name" value="REC114-like"/>
    <property type="match status" value="1"/>
</dbReference>
<evidence type="ECO:0008006" key="3">
    <source>
        <dbReference type="Google" id="ProtNLM"/>
    </source>
</evidence>
<dbReference type="PANTHER" id="PTHR34921:SF1">
    <property type="entry name" value="MEIOTIC RECOMBINATION PROTEIN REC114"/>
    <property type="match status" value="1"/>
</dbReference>
<evidence type="ECO:0000313" key="2">
    <source>
        <dbReference type="Proteomes" id="UP000327493"/>
    </source>
</evidence>
<organism evidence="1 2">
    <name type="scientific">Etheostoma spectabile</name>
    <name type="common">orangethroat darter</name>
    <dbReference type="NCBI Taxonomy" id="54343"/>
    <lineage>
        <taxon>Eukaryota</taxon>
        <taxon>Metazoa</taxon>
        <taxon>Chordata</taxon>
        <taxon>Craniata</taxon>
        <taxon>Vertebrata</taxon>
        <taxon>Euteleostomi</taxon>
        <taxon>Actinopterygii</taxon>
        <taxon>Neopterygii</taxon>
        <taxon>Teleostei</taxon>
        <taxon>Neoteleostei</taxon>
        <taxon>Acanthomorphata</taxon>
        <taxon>Eupercaria</taxon>
        <taxon>Perciformes</taxon>
        <taxon>Percoidei</taxon>
        <taxon>Percidae</taxon>
        <taxon>Etheostomatinae</taxon>
        <taxon>Etheostoma</taxon>
    </lineage>
</organism>
<dbReference type="InterPro" id="IPR029168">
    <property type="entry name" value="REC114L"/>
</dbReference>